<sequence>MVASSHARTASSSEGPVPCGGAEAWRRHPGLQRHWRRFWEHPRQAAVLARYWGRADSLSRGDLLRSTCHVGAWVALAPAGSELPVGEDGLSSVQLLARLLRLRGKARLTAWLRGVLHLVALRMEDIASNRLGGVLSEHWLELRRSIPQSVWRKCRETCPPLEATPWPSAQAGSQEEGAQEVGNMDAEVCQVDGEQHKEEMPDEEVWRNILDTTLHANGGILDWRILRDRMIDCYECCYTSADVSREILGSWALSSFPKSYLSSVDAFVRTPPGECQLRDAAACSADAGAKSATALRLFHRDVCRWLNTSAHEQRETWVGGLETQLREALAQHSTSQLRAVFRAAVASLSQPRVRTGGGSGNSMDEAALARLQLKLQRRLRSIVLQVLRSGLLDLLSDVRLLPMLLRLRCLVQGYELRHEERGDICSAASEGQWALLKQFLQADSASKPALQASEEHSATTGQVLEPVCGMQVAEEAASAPAPAGVLAAGSQRSWHRSTTGGTYTPNKRLKALPNVIETDVGVLLCCGTCSQQLISRWVVSHRFDKQFTLRPRGGHRSCGGKYLAPPGVPCKADQITHLEFCPHGTIGRDCRECNKLLLCSHRQVPRLCKTCRRARGTRVLAEEVKKSRSLSTSIIFRVLFAWCHRPPSLC</sequence>
<feature type="compositionally biased region" description="Polar residues" evidence="1">
    <location>
        <begin position="1"/>
        <end position="14"/>
    </location>
</feature>
<evidence type="ECO:0000313" key="2">
    <source>
        <dbReference type="EMBL" id="CAE8735906.1"/>
    </source>
</evidence>
<organism evidence="2 3">
    <name type="scientific">Polarella glacialis</name>
    <name type="common">Dinoflagellate</name>
    <dbReference type="NCBI Taxonomy" id="89957"/>
    <lineage>
        <taxon>Eukaryota</taxon>
        <taxon>Sar</taxon>
        <taxon>Alveolata</taxon>
        <taxon>Dinophyceae</taxon>
        <taxon>Suessiales</taxon>
        <taxon>Suessiaceae</taxon>
        <taxon>Polarella</taxon>
    </lineage>
</organism>
<comment type="caution">
    <text evidence="2">The sequence shown here is derived from an EMBL/GenBank/DDBJ whole genome shotgun (WGS) entry which is preliminary data.</text>
</comment>
<evidence type="ECO:0000256" key="1">
    <source>
        <dbReference type="SAM" id="MobiDB-lite"/>
    </source>
</evidence>
<feature type="region of interest" description="Disordered" evidence="1">
    <location>
        <begin position="1"/>
        <end position="23"/>
    </location>
</feature>
<dbReference type="EMBL" id="CAJNNW010036600">
    <property type="protein sequence ID" value="CAE8735906.1"/>
    <property type="molecule type" value="Genomic_DNA"/>
</dbReference>
<reference evidence="2" key="1">
    <citation type="submission" date="2021-02" db="EMBL/GenBank/DDBJ databases">
        <authorList>
            <person name="Dougan E. K."/>
            <person name="Rhodes N."/>
            <person name="Thang M."/>
            <person name="Chan C."/>
        </authorList>
    </citation>
    <scope>NUCLEOTIDE SEQUENCE</scope>
</reference>
<dbReference type="Proteomes" id="UP000626109">
    <property type="component" value="Unassembled WGS sequence"/>
</dbReference>
<accession>A0A813LMA6</accession>
<proteinExistence type="predicted"/>
<name>A0A813LMA6_POLGL</name>
<evidence type="ECO:0000313" key="3">
    <source>
        <dbReference type="Proteomes" id="UP000626109"/>
    </source>
</evidence>
<gene>
    <name evidence="2" type="ORF">PGLA2088_LOCUS48081</name>
</gene>
<dbReference type="AlphaFoldDB" id="A0A813LMA6"/>
<protein>
    <submittedName>
        <fullName evidence="2">Uncharacterized protein</fullName>
    </submittedName>
</protein>